<evidence type="ECO:0000313" key="5">
    <source>
        <dbReference type="Proteomes" id="UP000248340"/>
    </source>
</evidence>
<feature type="chain" id="PRO_5016386071" evidence="1">
    <location>
        <begin position="18"/>
        <end position="616"/>
    </location>
</feature>
<dbReference type="GeneID" id="37143908"/>
<evidence type="ECO:0000259" key="3">
    <source>
        <dbReference type="Pfam" id="PF26053"/>
    </source>
</evidence>
<evidence type="ECO:0000259" key="2">
    <source>
        <dbReference type="Pfam" id="PF01425"/>
    </source>
</evidence>
<keyword evidence="5" id="KW-1185">Reference proteome</keyword>
<evidence type="ECO:0000256" key="1">
    <source>
        <dbReference type="SAM" id="SignalP"/>
    </source>
</evidence>
<dbReference type="VEuPathDB" id="FungiDB:BO82DRAFT_437078"/>
<dbReference type="PANTHER" id="PTHR46310:SF7">
    <property type="entry name" value="AMIDASE 1"/>
    <property type="match status" value="1"/>
</dbReference>
<dbReference type="InterPro" id="IPR023631">
    <property type="entry name" value="Amidase_dom"/>
</dbReference>
<dbReference type="Gene3D" id="3.90.1300.10">
    <property type="entry name" value="Amidase signature (AS) domain"/>
    <property type="match status" value="1"/>
</dbReference>
<reference evidence="4 5" key="1">
    <citation type="submission" date="2016-12" db="EMBL/GenBank/DDBJ databases">
        <title>The genomes of Aspergillus section Nigri reveals drivers in fungal speciation.</title>
        <authorList>
            <consortium name="DOE Joint Genome Institute"/>
            <person name="Vesth T.C."/>
            <person name="Nybo J."/>
            <person name="Theobald S."/>
            <person name="Brandl J."/>
            <person name="Frisvad J.C."/>
            <person name="Nielsen K.F."/>
            <person name="Lyhne E.K."/>
            <person name="Kogle M.E."/>
            <person name="Kuo A."/>
            <person name="Riley R."/>
            <person name="Clum A."/>
            <person name="Nolan M."/>
            <person name="Lipzen A."/>
            <person name="Salamov A."/>
            <person name="Henrissat B."/>
            <person name="Wiebenga A."/>
            <person name="De Vries R.P."/>
            <person name="Grigoriev I.V."/>
            <person name="Mortensen U.H."/>
            <person name="Andersen M.R."/>
            <person name="Baker S.E."/>
        </authorList>
    </citation>
    <scope>NUCLEOTIDE SEQUENCE [LARGE SCALE GENOMIC DNA]</scope>
    <source>
        <strain evidence="4 5">CBS 121591</strain>
    </source>
</reference>
<dbReference type="Pfam" id="PF26053">
    <property type="entry name" value="DUF8016"/>
    <property type="match status" value="1"/>
</dbReference>
<feature type="domain" description="Scytalone dehydratase-like protein Arp1 N-terminal" evidence="3">
    <location>
        <begin position="41"/>
        <end position="133"/>
    </location>
</feature>
<protein>
    <submittedName>
        <fullName evidence="4">Amidase signature enzyme</fullName>
    </submittedName>
</protein>
<feature type="signal peptide" evidence="1">
    <location>
        <begin position="1"/>
        <end position="17"/>
    </location>
</feature>
<name>A0A319BQX0_9EURO</name>
<dbReference type="InterPro" id="IPR036928">
    <property type="entry name" value="AS_sf"/>
</dbReference>
<dbReference type="Pfam" id="PF01425">
    <property type="entry name" value="Amidase"/>
    <property type="match status" value="1"/>
</dbReference>
<dbReference type="Proteomes" id="UP000248340">
    <property type="component" value="Unassembled WGS sequence"/>
</dbReference>
<dbReference type="InterPro" id="IPR058329">
    <property type="entry name" value="Arp1_N"/>
</dbReference>
<dbReference type="SUPFAM" id="SSF75304">
    <property type="entry name" value="Amidase signature (AS) enzymes"/>
    <property type="match status" value="1"/>
</dbReference>
<evidence type="ECO:0000313" key="4">
    <source>
        <dbReference type="EMBL" id="PYH75896.1"/>
    </source>
</evidence>
<dbReference type="OrthoDB" id="5423360at2759"/>
<dbReference type="PANTHER" id="PTHR46310">
    <property type="entry name" value="AMIDASE 1"/>
    <property type="match status" value="1"/>
</dbReference>
<dbReference type="AlphaFoldDB" id="A0A319BQX0"/>
<feature type="domain" description="Amidase" evidence="2">
    <location>
        <begin position="190"/>
        <end position="364"/>
    </location>
</feature>
<organism evidence="4 5">
    <name type="scientific">Aspergillus uvarum CBS 121591</name>
    <dbReference type="NCBI Taxonomy" id="1448315"/>
    <lineage>
        <taxon>Eukaryota</taxon>
        <taxon>Fungi</taxon>
        <taxon>Dikarya</taxon>
        <taxon>Ascomycota</taxon>
        <taxon>Pezizomycotina</taxon>
        <taxon>Eurotiomycetes</taxon>
        <taxon>Eurotiomycetidae</taxon>
        <taxon>Eurotiales</taxon>
        <taxon>Aspergillaceae</taxon>
        <taxon>Aspergillus</taxon>
        <taxon>Aspergillus subgen. Circumdati</taxon>
    </lineage>
</organism>
<accession>A0A319BQX0</accession>
<sequence length="616" mass="67537">MTAAALLLATLPICAFASSVAHVLNVPYYVPSKVELAHEFKVQEALPVTVLTSQEAVITASWINSTVSDFLVQDDVYTKGFFYAFYFQGPEGLTLAGDADSLLKTFGTSRVFWASSQHNATLPDGPYFATSSGLHRAWRLYDDYTNAFVLPTIPSANDINTYEVLPASGGDLYGAMQVAVPSRLFYRPTAEQPLAGYRIGVKDQYDIKGLITTFGSRSYAATYPPSNVTSGVIQHLLDQGAVVVGKTKLSVFANAWFSIAEWPDYSLPFNPRGESYLIPGASSAGSGASLAAYDWLDITIGEDTGGSMRFPAAQNGVYGIRSTKNSTNNTATVFGPFDVAGHFARDVDSFNTFGAVMYGQSGYKNYTKFPAKILYPREYWANINPNYTAPCEEYVQNLEAFLGVNRTIVDSNALWHEYSGSNVSLADYFANLIPYVSGTYNFSLNFKKDYFAKFGRYPYSTLNAASDPSFTPQNASLGEIGHALQSEFQTFYRRYFLSANEETCSDAIVVFPFNGNGGIPWYRDSNISYTVAGSAPALPGYISWNYLSVMNESPEVAVPVGTVQYHSRVSLVEEEFPATVEIQGAVGCDFMLMNLVRAVAYEQGLRKGVRTGSRMY</sequence>
<dbReference type="STRING" id="1448315.A0A319BQX0"/>
<keyword evidence="1" id="KW-0732">Signal</keyword>
<dbReference type="RefSeq" id="XP_025486096.1">
    <property type="nucleotide sequence ID" value="XM_025641166.1"/>
</dbReference>
<proteinExistence type="predicted"/>
<dbReference type="EMBL" id="KZ821774">
    <property type="protein sequence ID" value="PYH75896.1"/>
    <property type="molecule type" value="Genomic_DNA"/>
</dbReference>
<gene>
    <name evidence="4" type="ORF">BO82DRAFT_437078</name>
</gene>